<name>A0A4C1YGV2_EUMVA</name>
<comment type="caution">
    <text evidence="3">The sequence shown here is derived from an EMBL/GenBank/DDBJ whole genome shotgun (WGS) entry which is preliminary data.</text>
</comment>
<reference evidence="3 4" key="1">
    <citation type="journal article" date="2019" name="Commun. Biol.">
        <title>The bagworm genome reveals a unique fibroin gene that provides high tensile strength.</title>
        <authorList>
            <person name="Kono N."/>
            <person name="Nakamura H."/>
            <person name="Ohtoshi R."/>
            <person name="Tomita M."/>
            <person name="Numata K."/>
            <person name="Arakawa K."/>
        </authorList>
    </citation>
    <scope>NUCLEOTIDE SEQUENCE [LARGE SCALE GENOMIC DNA]</scope>
</reference>
<sequence>MSERIYGAEAGGHGDHDLPPGMSFCLIILFIPGFVQIGTVIDNGIGIERWRENEIENETRIKVGSETGTKLENETKIRIENGDRDQN</sequence>
<feature type="transmembrane region" description="Helical" evidence="2">
    <location>
        <begin position="20"/>
        <end position="41"/>
    </location>
</feature>
<keyword evidence="2" id="KW-1133">Transmembrane helix</keyword>
<proteinExistence type="predicted"/>
<evidence type="ECO:0000256" key="2">
    <source>
        <dbReference type="SAM" id="Phobius"/>
    </source>
</evidence>
<protein>
    <submittedName>
        <fullName evidence="3">Uncharacterized protein</fullName>
    </submittedName>
</protein>
<feature type="region of interest" description="Disordered" evidence="1">
    <location>
        <begin position="66"/>
        <end position="87"/>
    </location>
</feature>
<organism evidence="3 4">
    <name type="scientific">Eumeta variegata</name>
    <name type="common">Bagworm moth</name>
    <name type="synonym">Eumeta japonica</name>
    <dbReference type="NCBI Taxonomy" id="151549"/>
    <lineage>
        <taxon>Eukaryota</taxon>
        <taxon>Metazoa</taxon>
        <taxon>Ecdysozoa</taxon>
        <taxon>Arthropoda</taxon>
        <taxon>Hexapoda</taxon>
        <taxon>Insecta</taxon>
        <taxon>Pterygota</taxon>
        <taxon>Neoptera</taxon>
        <taxon>Endopterygota</taxon>
        <taxon>Lepidoptera</taxon>
        <taxon>Glossata</taxon>
        <taxon>Ditrysia</taxon>
        <taxon>Tineoidea</taxon>
        <taxon>Psychidae</taxon>
        <taxon>Oiketicinae</taxon>
        <taxon>Eumeta</taxon>
    </lineage>
</organism>
<dbReference type="EMBL" id="BGZK01001254">
    <property type="protein sequence ID" value="GBP75601.1"/>
    <property type="molecule type" value="Genomic_DNA"/>
</dbReference>
<keyword evidence="4" id="KW-1185">Reference proteome</keyword>
<evidence type="ECO:0000313" key="4">
    <source>
        <dbReference type="Proteomes" id="UP000299102"/>
    </source>
</evidence>
<dbReference type="AlphaFoldDB" id="A0A4C1YGV2"/>
<dbReference type="Proteomes" id="UP000299102">
    <property type="component" value="Unassembled WGS sequence"/>
</dbReference>
<keyword evidence="2" id="KW-0472">Membrane</keyword>
<accession>A0A4C1YGV2</accession>
<gene>
    <name evidence="3" type="ORF">EVAR_43507_1</name>
</gene>
<evidence type="ECO:0000256" key="1">
    <source>
        <dbReference type="SAM" id="MobiDB-lite"/>
    </source>
</evidence>
<evidence type="ECO:0000313" key="3">
    <source>
        <dbReference type="EMBL" id="GBP75601.1"/>
    </source>
</evidence>
<keyword evidence="2" id="KW-0812">Transmembrane</keyword>